<accession>A0ABQ8E4G5</accession>
<dbReference type="EMBL" id="JAGKQM010000003">
    <property type="protein sequence ID" value="KAH0936512.1"/>
    <property type="molecule type" value="Genomic_DNA"/>
</dbReference>
<keyword evidence="2" id="KW-1185">Reference proteome</keyword>
<dbReference type="Proteomes" id="UP000824890">
    <property type="component" value="Unassembled WGS sequence"/>
</dbReference>
<comment type="caution">
    <text evidence="1">The sequence shown here is derived from an EMBL/GenBank/DDBJ whole genome shotgun (WGS) entry which is preliminary data.</text>
</comment>
<reference evidence="1 2" key="1">
    <citation type="submission" date="2021-05" db="EMBL/GenBank/DDBJ databases">
        <title>Genome Assembly of Synthetic Allotetraploid Brassica napus Reveals Homoeologous Exchanges between Subgenomes.</title>
        <authorList>
            <person name="Davis J.T."/>
        </authorList>
    </citation>
    <scope>NUCLEOTIDE SEQUENCE [LARGE SCALE GENOMIC DNA]</scope>
    <source>
        <strain evidence="2">cv. Da-Ae</strain>
        <tissue evidence="1">Seedling</tissue>
    </source>
</reference>
<gene>
    <name evidence="1" type="ORF">HID58_013629</name>
</gene>
<organism evidence="1 2">
    <name type="scientific">Brassica napus</name>
    <name type="common">Rape</name>
    <dbReference type="NCBI Taxonomy" id="3708"/>
    <lineage>
        <taxon>Eukaryota</taxon>
        <taxon>Viridiplantae</taxon>
        <taxon>Streptophyta</taxon>
        <taxon>Embryophyta</taxon>
        <taxon>Tracheophyta</taxon>
        <taxon>Spermatophyta</taxon>
        <taxon>Magnoliopsida</taxon>
        <taxon>eudicotyledons</taxon>
        <taxon>Gunneridae</taxon>
        <taxon>Pentapetalae</taxon>
        <taxon>rosids</taxon>
        <taxon>malvids</taxon>
        <taxon>Brassicales</taxon>
        <taxon>Brassicaceae</taxon>
        <taxon>Brassiceae</taxon>
        <taxon>Brassica</taxon>
    </lineage>
</organism>
<protein>
    <submittedName>
        <fullName evidence="1">Uncharacterized protein</fullName>
    </submittedName>
</protein>
<name>A0ABQ8E4G5_BRANA</name>
<evidence type="ECO:0000313" key="1">
    <source>
        <dbReference type="EMBL" id="KAH0936512.1"/>
    </source>
</evidence>
<proteinExistence type="predicted"/>
<evidence type="ECO:0000313" key="2">
    <source>
        <dbReference type="Proteomes" id="UP000824890"/>
    </source>
</evidence>
<sequence length="169" mass="19695">MQTNDGLDANERWISDITRISSPRWPRRIQHQKAVIETAMLNKKDGKRDLKVGENRKEVDLAQFLLEDIMRMAYVWCHYDNEDPVEELPRCSAQKIHQKNIAEKFNETMHEHSTRRPRVELLGIQKSHKTMFPGLEFGSRVSRNDYVPSYGSLILGFRASEVTTPLELS</sequence>